<evidence type="ECO:0000313" key="2">
    <source>
        <dbReference type="Proteomes" id="UP001066276"/>
    </source>
</evidence>
<accession>A0AAV7PZE9</accession>
<reference evidence="1" key="1">
    <citation type="journal article" date="2022" name="bioRxiv">
        <title>Sequencing and chromosome-scale assembly of the giantPleurodeles waltlgenome.</title>
        <authorList>
            <person name="Brown T."/>
            <person name="Elewa A."/>
            <person name="Iarovenko S."/>
            <person name="Subramanian E."/>
            <person name="Araus A.J."/>
            <person name="Petzold A."/>
            <person name="Susuki M."/>
            <person name="Suzuki K.-i.T."/>
            <person name="Hayashi T."/>
            <person name="Toyoda A."/>
            <person name="Oliveira C."/>
            <person name="Osipova E."/>
            <person name="Leigh N.D."/>
            <person name="Simon A."/>
            <person name="Yun M.H."/>
        </authorList>
    </citation>
    <scope>NUCLEOTIDE SEQUENCE</scope>
    <source>
        <strain evidence="1">20211129_DDA</strain>
        <tissue evidence="1">Liver</tissue>
    </source>
</reference>
<evidence type="ECO:0000313" key="1">
    <source>
        <dbReference type="EMBL" id="KAJ1131883.1"/>
    </source>
</evidence>
<protein>
    <submittedName>
        <fullName evidence="1">Uncharacterized protein</fullName>
    </submittedName>
</protein>
<gene>
    <name evidence="1" type="ORF">NDU88_010214</name>
</gene>
<sequence>MSEEPHIFAMHLWALLEHWEEVVLHLTWQYIIPQTKSGEMHHKVFTLGLVLVKQYIALHWLSSKGPTVVNGVEMMEWAVVNELRLRTFRTDEKAEDYMWEWAAMIGNWIGNSAEEEE</sequence>
<dbReference type="EMBL" id="JANPWB010000011">
    <property type="protein sequence ID" value="KAJ1131883.1"/>
    <property type="molecule type" value="Genomic_DNA"/>
</dbReference>
<comment type="caution">
    <text evidence="1">The sequence shown here is derived from an EMBL/GenBank/DDBJ whole genome shotgun (WGS) entry which is preliminary data.</text>
</comment>
<dbReference type="Proteomes" id="UP001066276">
    <property type="component" value="Chromosome 7"/>
</dbReference>
<name>A0AAV7PZE9_PLEWA</name>
<proteinExistence type="predicted"/>
<dbReference type="AlphaFoldDB" id="A0AAV7PZE9"/>
<keyword evidence="2" id="KW-1185">Reference proteome</keyword>
<organism evidence="1 2">
    <name type="scientific">Pleurodeles waltl</name>
    <name type="common">Iberian ribbed newt</name>
    <dbReference type="NCBI Taxonomy" id="8319"/>
    <lineage>
        <taxon>Eukaryota</taxon>
        <taxon>Metazoa</taxon>
        <taxon>Chordata</taxon>
        <taxon>Craniata</taxon>
        <taxon>Vertebrata</taxon>
        <taxon>Euteleostomi</taxon>
        <taxon>Amphibia</taxon>
        <taxon>Batrachia</taxon>
        <taxon>Caudata</taxon>
        <taxon>Salamandroidea</taxon>
        <taxon>Salamandridae</taxon>
        <taxon>Pleurodelinae</taxon>
        <taxon>Pleurodeles</taxon>
    </lineage>
</organism>